<evidence type="ECO:0000313" key="3">
    <source>
        <dbReference type="Proteomes" id="UP001159405"/>
    </source>
</evidence>
<reference evidence="2 3" key="1">
    <citation type="submission" date="2022-05" db="EMBL/GenBank/DDBJ databases">
        <authorList>
            <consortium name="Genoscope - CEA"/>
            <person name="William W."/>
        </authorList>
    </citation>
    <scope>NUCLEOTIDE SEQUENCE [LARGE SCALE GENOMIC DNA]</scope>
</reference>
<dbReference type="Pfam" id="PF24764">
    <property type="entry name" value="rva_4"/>
    <property type="match status" value="1"/>
</dbReference>
<dbReference type="PANTHER" id="PTHR46791:SF5">
    <property type="entry name" value="CLR5 DOMAIN-CONTAINING PROTEIN-RELATED"/>
    <property type="match status" value="1"/>
</dbReference>
<dbReference type="Proteomes" id="UP001159405">
    <property type="component" value="Unassembled WGS sequence"/>
</dbReference>
<organism evidence="2 3">
    <name type="scientific">Porites lobata</name>
    <dbReference type="NCBI Taxonomy" id="104759"/>
    <lineage>
        <taxon>Eukaryota</taxon>
        <taxon>Metazoa</taxon>
        <taxon>Cnidaria</taxon>
        <taxon>Anthozoa</taxon>
        <taxon>Hexacorallia</taxon>
        <taxon>Scleractinia</taxon>
        <taxon>Fungiina</taxon>
        <taxon>Poritidae</taxon>
        <taxon>Porites</taxon>
    </lineage>
</organism>
<protein>
    <recommendedName>
        <fullName evidence="1">Integrase core domain-containing protein</fullName>
    </recommendedName>
</protein>
<sequence length="265" mass="31522">FYRGLTYRHITLKLEKQHNIMNQRTLKRRLKDYGLKRRETVDEELKERVRDLIVQEICTGPDSLSGYRTMWHVLRLRHRINHVKAAHGCPVRVYTDPGTENGLVAGIQCYLRAEGLDEYAGSKSHKYVSSTKNQRIECQWSHYRKQRSSWWMDFFYDLHESDILDLTSDLDKEAIWFCFADLLQTDLDKVKEYWNSHRIRKSKHATVSGVPDMMYFLPEDFGHSDCLVPISPHKLTEMENRFEGFDGEDDESNPVFHEYFQYVMD</sequence>
<proteinExistence type="predicted"/>
<feature type="non-terminal residue" evidence="2">
    <location>
        <position position="265"/>
    </location>
</feature>
<dbReference type="EMBL" id="CALNXK010000075">
    <property type="protein sequence ID" value="CAH3145073.1"/>
    <property type="molecule type" value="Genomic_DNA"/>
</dbReference>
<feature type="domain" description="Integrase core" evidence="1">
    <location>
        <begin position="85"/>
        <end position="206"/>
    </location>
</feature>
<evidence type="ECO:0000259" key="1">
    <source>
        <dbReference type="Pfam" id="PF24764"/>
    </source>
</evidence>
<name>A0ABN8PNZ2_9CNID</name>
<comment type="caution">
    <text evidence="2">The sequence shown here is derived from an EMBL/GenBank/DDBJ whole genome shotgun (WGS) entry which is preliminary data.</text>
</comment>
<keyword evidence="3" id="KW-1185">Reference proteome</keyword>
<accession>A0ABN8PNZ2</accession>
<dbReference type="PANTHER" id="PTHR46791">
    <property type="entry name" value="EXPRESSED PROTEIN"/>
    <property type="match status" value="1"/>
</dbReference>
<feature type="non-terminal residue" evidence="2">
    <location>
        <position position="1"/>
    </location>
</feature>
<evidence type="ECO:0000313" key="2">
    <source>
        <dbReference type="EMBL" id="CAH3145073.1"/>
    </source>
</evidence>
<dbReference type="InterPro" id="IPR058913">
    <property type="entry name" value="Integrase_dom_put"/>
</dbReference>
<gene>
    <name evidence="2" type="ORF">PLOB_00044336</name>
</gene>